<keyword evidence="3 6" id="KW-0378">Hydrolase</keyword>
<protein>
    <submittedName>
        <fullName evidence="8">Glycoside hydrolase family 43 protein</fullName>
    </submittedName>
</protein>
<dbReference type="OrthoDB" id="272289at2759"/>
<organism evidence="8 9">
    <name type="scientific">Aulographum hederae CBS 113979</name>
    <dbReference type="NCBI Taxonomy" id="1176131"/>
    <lineage>
        <taxon>Eukaryota</taxon>
        <taxon>Fungi</taxon>
        <taxon>Dikarya</taxon>
        <taxon>Ascomycota</taxon>
        <taxon>Pezizomycotina</taxon>
        <taxon>Dothideomycetes</taxon>
        <taxon>Pleosporomycetidae</taxon>
        <taxon>Aulographales</taxon>
        <taxon>Aulographaceae</taxon>
    </lineage>
</organism>
<evidence type="ECO:0000256" key="4">
    <source>
        <dbReference type="ARBA" id="ARBA00023295"/>
    </source>
</evidence>
<evidence type="ECO:0000313" key="9">
    <source>
        <dbReference type="Proteomes" id="UP000800041"/>
    </source>
</evidence>
<dbReference type="PANTHER" id="PTHR43817:SF1">
    <property type="entry name" value="HYDROLASE, FAMILY 43, PUTATIVE (AFU_ORTHOLOGUE AFUA_3G01660)-RELATED"/>
    <property type="match status" value="1"/>
</dbReference>
<dbReference type="GO" id="GO:0005975">
    <property type="term" value="P:carbohydrate metabolic process"/>
    <property type="evidence" value="ECO:0007669"/>
    <property type="project" value="InterPro"/>
</dbReference>
<accession>A0A6G1H2B9</accession>
<dbReference type="GO" id="GO:0004553">
    <property type="term" value="F:hydrolase activity, hydrolyzing O-glycosyl compounds"/>
    <property type="evidence" value="ECO:0007669"/>
    <property type="project" value="InterPro"/>
</dbReference>
<evidence type="ECO:0000256" key="6">
    <source>
        <dbReference type="RuleBase" id="RU361187"/>
    </source>
</evidence>
<proteinExistence type="inferred from homology"/>
<keyword evidence="9" id="KW-1185">Reference proteome</keyword>
<sequence>MKYNNALLTITSDSTADPFILCRFDKFYLTFTAGSHIEIWCSPHLGNFQKTCTRHSIWRPPPDTPYSGDLWAPELHALNGRWYVYFAADDPKHGNPSHRMFVLGGPPSHADPCAGPWEFLGHLRGLPNQWAIDGTVIELDGKNYFVYSGWPLGDHSGSHKVQELFIARMFTPTECDESRLPTRISTPDRRWEWSGQSGINEGPQELKSPHDGGRQWSGIVYSCAGSWTKDYKVNTIQWLGGDPLDVRNWRKGNEPLLQNSRGHGPYGPGHGNFITLDTGDMVSVFHATDNPTDGWNGRKARVQRVVFTQDGPHMGKVVGRQVGTIEKFLEDVADVIGSGGSSSSLKDLGRDILREFKVVLKKF</sequence>
<dbReference type="PANTHER" id="PTHR43817">
    <property type="entry name" value="GLYCOSYL HYDROLASE"/>
    <property type="match status" value="1"/>
</dbReference>
<dbReference type="InterPro" id="IPR006710">
    <property type="entry name" value="Glyco_hydro_43"/>
</dbReference>
<dbReference type="InterPro" id="IPR023296">
    <property type="entry name" value="Glyco_hydro_beta-prop_sf"/>
</dbReference>
<name>A0A6G1H2B9_9PEZI</name>
<evidence type="ECO:0000256" key="2">
    <source>
        <dbReference type="ARBA" id="ARBA00022729"/>
    </source>
</evidence>
<keyword evidence="2" id="KW-0732">Signal</keyword>
<dbReference type="Pfam" id="PF04616">
    <property type="entry name" value="Glyco_hydro_43"/>
    <property type="match status" value="1"/>
</dbReference>
<evidence type="ECO:0000313" key="8">
    <source>
        <dbReference type="EMBL" id="KAF1987160.1"/>
    </source>
</evidence>
<dbReference type="SUPFAM" id="SSF75005">
    <property type="entry name" value="Arabinanase/levansucrase/invertase"/>
    <property type="match status" value="1"/>
</dbReference>
<dbReference type="CDD" id="cd18820">
    <property type="entry name" value="GH43_LbAraf43-like"/>
    <property type="match status" value="1"/>
</dbReference>
<reference evidence="8" key="1">
    <citation type="journal article" date="2020" name="Stud. Mycol.">
        <title>101 Dothideomycetes genomes: a test case for predicting lifestyles and emergence of pathogens.</title>
        <authorList>
            <person name="Haridas S."/>
            <person name="Albert R."/>
            <person name="Binder M."/>
            <person name="Bloem J."/>
            <person name="Labutti K."/>
            <person name="Salamov A."/>
            <person name="Andreopoulos B."/>
            <person name="Baker S."/>
            <person name="Barry K."/>
            <person name="Bills G."/>
            <person name="Bluhm B."/>
            <person name="Cannon C."/>
            <person name="Castanera R."/>
            <person name="Culley D."/>
            <person name="Daum C."/>
            <person name="Ezra D."/>
            <person name="Gonzalez J."/>
            <person name="Henrissat B."/>
            <person name="Kuo A."/>
            <person name="Liang C."/>
            <person name="Lipzen A."/>
            <person name="Lutzoni F."/>
            <person name="Magnuson J."/>
            <person name="Mondo S."/>
            <person name="Nolan M."/>
            <person name="Ohm R."/>
            <person name="Pangilinan J."/>
            <person name="Park H.-J."/>
            <person name="Ramirez L."/>
            <person name="Alfaro M."/>
            <person name="Sun H."/>
            <person name="Tritt A."/>
            <person name="Yoshinaga Y."/>
            <person name="Zwiers L.-H."/>
            <person name="Turgeon B."/>
            <person name="Goodwin S."/>
            <person name="Spatafora J."/>
            <person name="Crous P."/>
            <person name="Grigoriev I."/>
        </authorList>
    </citation>
    <scope>NUCLEOTIDE SEQUENCE</scope>
    <source>
        <strain evidence="8">CBS 113979</strain>
    </source>
</reference>
<comment type="similarity">
    <text evidence="1 6">Belongs to the glycosyl hydrolase 43 family.</text>
</comment>
<evidence type="ECO:0000256" key="3">
    <source>
        <dbReference type="ARBA" id="ARBA00022801"/>
    </source>
</evidence>
<keyword evidence="4 6" id="KW-0326">Glycosidase</keyword>
<gene>
    <name evidence="8" type="ORF">K402DRAFT_375757</name>
</gene>
<evidence type="ECO:0000256" key="1">
    <source>
        <dbReference type="ARBA" id="ARBA00009865"/>
    </source>
</evidence>
<evidence type="ECO:0000256" key="5">
    <source>
        <dbReference type="PIRSR" id="PIRSR606710-2"/>
    </source>
</evidence>
<dbReference type="EMBL" id="ML977153">
    <property type="protein sequence ID" value="KAF1987160.1"/>
    <property type="molecule type" value="Genomic_DNA"/>
</dbReference>
<dbReference type="Proteomes" id="UP000800041">
    <property type="component" value="Unassembled WGS sequence"/>
</dbReference>
<feature type="site" description="Important for catalytic activity, responsible for pKa modulation of the active site Glu and correct orientation of both the proton donor and substrate" evidence="5">
    <location>
        <position position="133"/>
    </location>
</feature>
<feature type="region of interest" description="Disordered" evidence="7">
    <location>
        <begin position="189"/>
        <end position="211"/>
    </location>
</feature>
<evidence type="ECO:0000256" key="7">
    <source>
        <dbReference type="SAM" id="MobiDB-lite"/>
    </source>
</evidence>
<dbReference type="AlphaFoldDB" id="A0A6G1H2B9"/>
<dbReference type="Gene3D" id="2.115.10.20">
    <property type="entry name" value="Glycosyl hydrolase domain, family 43"/>
    <property type="match status" value="1"/>
</dbReference>